<evidence type="ECO:0000256" key="3">
    <source>
        <dbReference type="ARBA" id="ARBA00022525"/>
    </source>
</evidence>
<evidence type="ECO:0000313" key="7">
    <source>
        <dbReference type="EMBL" id="KAJ8924402.1"/>
    </source>
</evidence>
<keyword evidence="8" id="KW-1185">Reference proteome</keyword>
<name>A0AAV8WDI5_9CUCU</name>
<feature type="signal peptide" evidence="6">
    <location>
        <begin position="1"/>
        <end position="20"/>
    </location>
</feature>
<comment type="subcellular location">
    <subcellularLocation>
        <location evidence="1">Secreted</location>
    </subcellularLocation>
</comment>
<dbReference type="InterPro" id="IPR006170">
    <property type="entry name" value="PBP/GOBP"/>
</dbReference>
<dbReference type="PANTHER" id="PTHR21364">
    <property type="entry name" value="GENERAL ODORANT-BINDING PROTEIN 19A"/>
    <property type="match status" value="1"/>
</dbReference>
<dbReference type="InterPro" id="IPR036728">
    <property type="entry name" value="PBP_GOBP_sf"/>
</dbReference>
<dbReference type="SUPFAM" id="SSF47565">
    <property type="entry name" value="Insect pheromone/odorant-binding proteins"/>
    <property type="match status" value="2"/>
</dbReference>
<dbReference type="Pfam" id="PF01395">
    <property type="entry name" value="PBP_GOBP"/>
    <property type="match status" value="2"/>
</dbReference>
<dbReference type="GO" id="GO:0005549">
    <property type="term" value="F:odorant binding"/>
    <property type="evidence" value="ECO:0007669"/>
    <property type="project" value="InterPro"/>
</dbReference>
<feature type="chain" id="PRO_5043552518" evidence="6">
    <location>
        <begin position="21"/>
        <end position="219"/>
    </location>
</feature>
<dbReference type="Proteomes" id="UP001159042">
    <property type="component" value="Unassembled WGS sequence"/>
</dbReference>
<dbReference type="Gene3D" id="1.10.238.20">
    <property type="entry name" value="Pheromone/general odorant binding protein domain"/>
    <property type="match status" value="2"/>
</dbReference>
<evidence type="ECO:0000256" key="5">
    <source>
        <dbReference type="ARBA" id="ARBA00056866"/>
    </source>
</evidence>
<comment type="function">
    <text evidence="5">May be a carrier protein for lipids.</text>
</comment>
<dbReference type="EMBL" id="JANEYG010000003">
    <property type="protein sequence ID" value="KAJ8924402.1"/>
    <property type="molecule type" value="Genomic_DNA"/>
</dbReference>
<dbReference type="FunFam" id="1.10.238.20:FF:000001">
    <property type="entry name" value="General odorant-binding protein lush"/>
    <property type="match status" value="1"/>
</dbReference>
<proteinExistence type="inferred from homology"/>
<keyword evidence="4" id="KW-0325">Glycoprotein</keyword>
<gene>
    <name evidence="7" type="ORF">NQ315_007198</name>
</gene>
<dbReference type="CDD" id="cd23992">
    <property type="entry name" value="PBP_GOBP"/>
    <property type="match status" value="2"/>
</dbReference>
<comment type="similarity">
    <text evidence="2">Belongs to the PBP/GOBP family.</text>
</comment>
<evidence type="ECO:0000313" key="8">
    <source>
        <dbReference type="Proteomes" id="UP001159042"/>
    </source>
</evidence>
<dbReference type="GO" id="GO:0007608">
    <property type="term" value="P:sensory perception of smell"/>
    <property type="evidence" value="ECO:0007669"/>
    <property type="project" value="UniProtKB-ARBA"/>
</dbReference>
<dbReference type="AlphaFoldDB" id="A0AAV8WDI5"/>
<dbReference type="GO" id="GO:0005576">
    <property type="term" value="C:extracellular region"/>
    <property type="evidence" value="ECO:0007669"/>
    <property type="project" value="UniProtKB-SubCell"/>
</dbReference>
<evidence type="ECO:0000256" key="2">
    <source>
        <dbReference type="ARBA" id="ARBA00008098"/>
    </source>
</evidence>
<accession>A0AAV8WDI5</accession>
<evidence type="ECO:0000256" key="4">
    <source>
        <dbReference type="ARBA" id="ARBA00023180"/>
    </source>
</evidence>
<evidence type="ECO:0000256" key="6">
    <source>
        <dbReference type="SAM" id="SignalP"/>
    </source>
</evidence>
<evidence type="ECO:0000256" key="1">
    <source>
        <dbReference type="ARBA" id="ARBA00004613"/>
    </source>
</evidence>
<keyword evidence="6" id="KW-0732">Signal</keyword>
<organism evidence="7 8">
    <name type="scientific">Exocentrus adspersus</name>
    <dbReference type="NCBI Taxonomy" id="1586481"/>
    <lineage>
        <taxon>Eukaryota</taxon>
        <taxon>Metazoa</taxon>
        <taxon>Ecdysozoa</taxon>
        <taxon>Arthropoda</taxon>
        <taxon>Hexapoda</taxon>
        <taxon>Insecta</taxon>
        <taxon>Pterygota</taxon>
        <taxon>Neoptera</taxon>
        <taxon>Endopterygota</taxon>
        <taxon>Coleoptera</taxon>
        <taxon>Polyphaga</taxon>
        <taxon>Cucujiformia</taxon>
        <taxon>Chrysomeloidea</taxon>
        <taxon>Cerambycidae</taxon>
        <taxon>Lamiinae</taxon>
        <taxon>Acanthocinini</taxon>
        <taxon>Exocentrus</taxon>
    </lineage>
</organism>
<comment type="caution">
    <text evidence="7">The sequence shown here is derived from an EMBL/GenBank/DDBJ whole genome shotgun (WGS) entry which is preliminary data.</text>
</comment>
<feature type="non-terminal residue" evidence="7">
    <location>
        <position position="219"/>
    </location>
</feature>
<dbReference type="PANTHER" id="PTHR21364:SF2">
    <property type="entry name" value="GENERAL ODORANT-BINDING PROTEIN 19A"/>
    <property type="match status" value="1"/>
</dbReference>
<protein>
    <submittedName>
        <fullName evidence="7">Uncharacterized protein</fullName>
    </submittedName>
</protein>
<sequence length="219" mass="23909">MRVMVKEILLLCVYFSVAAGMSDEMKDLLNSLHTQCSTNTGASEATIAMAQKGDFEEDENLKCYMRCILEETGLIEDNGNLDTEGMVAMLPDEVKGPVEPIVRKCATTVTGSSCDAAFVLNKCLFAEAPKAVSDEMKDLLASLHAQCAAKTGVSEDTITKAQKGEFEEDDKLKCYMKCLLEEPGLFDENDKIDLDGLIAMLPDEIRDPFSPTIKKCGAI</sequence>
<dbReference type="SMART" id="SM00708">
    <property type="entry name" value="PhBP"/>
    <property type="match status" value="2"/>
</dbReference>
<keyword evidence="3" id="KW-0964">Secreted</keyword>
<reference evidence="7 8" key="1">
    <citation type="journal article" date="2023" name="Insect Mol. Biol.">
        <title>Genome sequencing provides insights into the evolution of gene families encoding plant cell wall-degrading enzymes in longhorned beetles.</title>
        <authorList>
            <person name="Shin N.R."/>
            <person name="Okamura Y."/>
            <person name="Kirsch R."/>
            <person name="Pauchet Y."/>
        </authorList>
    </citation>
    <scope>NUCLEOTIDE SEQUENCE [LARGE SCALE GENOMIC DNA]</scope>
    <source>
        <strain evidence="7">EAD_L_NR</strain>
    </source>
</reference>